<dbReference type="RefSeq" id="WP_252166287.1">
    <property type="nucleotide sequence ID" value="NZ_CP084930.1"/>
</dbReference>
<evidence type="ECO:0000313" key="2">
    <source>
        <dbReference type="Proteomes" id="UP001056937"/>
    </source>
</evidence>
<protein>
    <submittedName>
        <fullName evidence="1">Transglutaminase-like cysteine peptidase</fullName>
    </submittedName>
</protein>
<evidence type="ECO:0000313" key="1">
    <source>
        <dbReference type="EMBL" id="USI72478.1"/>
    </source>
</evidence>
<dbReference type="PANTHER" id="PTHR39327:SF1">
    <property type="entry name" value="BLR5470 PROTEIN"/>
    <property type="match status" value="1"/>
</dbReference>
<dbReference type="Pfam" id="PF06035">
    <property type="entry name" value="Peptidase_C93"/>
    <property type="match status" value="1"/>
</dbReference>
<dbReference type="Proteomes" id="UP001056937">
    <property type="component" value="Chromosome 1"/>
</dbReference>
<sequence>MACGAAHAADIPFMPVGSSNEAPRGFLEMCQRDATFCAAAPAAPATGSDLVTGGVTSPVRYQAARFLAHAGEEGGAGADMHLLRQVNRNVNQHVRQRTDDQVYGRGEYWQRSGVGPQAQGDCEDLAIEKRYELIAAGFDPARLRFAVAYLPSAGLHAVLLARLADGDFVLDSRTPYISRWDKTRYSWVSIQSERDPMHWYRLGSVRSWQPQLAGQPGAPAA</sequence>
<dbReference type="PANTHER" id="PTHR39327">
    <property type="match status" value="1"/>
</dbReference>
<name>A0ABY4X6D9_9SPHN</name>
<dbReference type="InterPro" id="IPR010319">
    <property type="entry name" value="Transglutaminase-like_Cys_pept"/>
</dbReference>
<gene>
    <name evidence="1" type="ORF">LHA26_14450</name>
</gene>
<dbReference type="EMBL" id="CP084930">
    <property type="protein sequence ID" value="USI72478.1"/>
    <property type="molecule type" value="Genomic_DNA"/>
</dbReference>
<keyword evidence="2" id="KW-1185">Reference proteome</keyword>
<organism evidence="1 2">
    <name type="scientific">Sphingomonas morindae</name>
    <dbReference type="NCBI Taxonomy" id="1541170"/>
    <lineage>
        <taxon>Bacteria</taxon>
        <taxon>Pseudomonadati</taxon>
        <taxon>Pseudomonadota</taxon>
        <taxon>Alphaproteobacteria</taxon>
        <taxon>Sphingomonadales</taxon>
        <taxon>Sphingomonadaceae</taxon>
        <taxon>Sphingomonas</taxon>
    </lineage>
</organism>
<dbReference type="Gene3D" id="3.10.620.30">
    <property type="match status" value="1"/>
</dbReference>
<accession>A0ABY4X6D9</accession>
<proteinExistence type="predicted"/>
<reference evidence="1" key="1">
    <citation type="journal article" date="2022" name="Toxins">
        <title>Genomic Analysis of Sphingopyxis sp. USTB-05 for Biodegrading Cyanobacterial Hepatotoxins.</title>
        <authorList>
            <person name="Liu C."/>
            <person name="Xu Q."/>
            <person name="Zhao Z."/>
            <person name="Zhang H."/>
            <person name="Liu X."/>
            <person name="Yin C."/>
            <person name="Liu Y."/>
            <person name="Yan H."/>
        </authorList>
    </citation>
    <scope>NUCLEOTIDE SEQUENCE</scope>
    <source>
        <strain evidence="1">NBD5</strain>
    </source>
</reference>